<dbReference type="PANTHER" id="PTHR33525">
    <property type="match status" value="1"/>
</dbReference>
<organism evidence="2">
    <name type="scientific">Variovorax paradoxus</name>
    <dbReference type="NCBI Taxonomy" id="34073"/>
    <lineage>
        <taxon>Bacteria</taxon>
        <taxon>Pseudomonadati</taxon>
        <taxon>Pseudomonadota</taxon>
        <taxon>Betaproteobacteria</taxon>
        <taxon>Burkholderiales</taxon>
        <taxon>Comamonadaceae</taxon>
        <taxon>Variovorax</taxon>
    </lineage>
</organism>
<dbReference type="PANTHER" id="PTHR33525:SF6">
    <property type="entry name" value="HDOD DOMAIN-CONTAINING PROTEIN"/>
    <property type="match status" value="1"/>
</dbReference>
<proteinExistence type="predicted"/>
<reference evidence="2" key="1">
    <citation type="submission" date="2019-12" db="EMBL/GenBank/DDBJ databases">
        <authorList>
            <person name="Cremers G."/>
        </authorList>
    </citation>
    <scope>NUCLEOTIDE SEQUENCE</scope>
    <source>
        <strain evidence="2">Vvax</strain>
    </source>
</reference>
<dbReference type="InterPro" id="IPR052340">
    <property type="entry name" value="RNase_Y/CdgJ"/>
</dbReference>
<gene>
    <name evidence="2" type="ORF">VVAX_04042</name>
</gene>
<dbReference type="AlphaFoldDB" id="A0A679J7E4"/>
<sequence length="303" mass="33416">MPDSSSGPHVTGLLQQNAGLQKITPEIAMTLDELFADSHLLPTVPKVVFDLIELLRDEDASINLVARKLELDQVLTARVLRMANSPYFGVRRKILSIQDAIKMLGFSSIRSLVVSSGLTGTFQKVHGVHLPSFWAHSLRVASVARYLAGKTRRVDQSLAFTVGSMHAIGHLIMSGAMKKEMAQLNEAHPFDLMGRLDVEREKFGFHYGDVSARLAARWEFAPEFISALSCFANPMEAEQLDPLANVLHLAVWRVALEREGLRIGDAQHVWPAESAEAIGITEDVVQEMPAPRELASDLESMIA</sequence>
<accession>A0A679J7E4</accession>
<name>A0A679J7E4_VARPD</name>
<dbReference type="PROSITE" id="PS51833">
    <property type="entry name" value="HDOD"/>
    <property type="match status" value="1"/>
</dbReference>
<feature type="domain" description="HDOD" evidence="1">
    <location>
        <begin position="41"/>
        <end position="234"/>
    </location>
</feature>
<evidence type="ECO:0000259" key="1">
    <source>
        <dbReference type="PROSITE" id="PS51833"/>
    </source>
</evidence>
<dbReference type="Gene3D" id="1.10.3210.10">
    <property type="entry name" value="Hypothetical protein af1432"/>
    <property type="match status" value="1"/>
</dbReference>
<dbReference type="SUPFAM" id="SSF109604">
    <property type="entry name" value="HD-domain/PDEase-like"/>
    <property type="match status" value="1"/>
</dbReference>
<dbReference type="Pfam" id="PF08668">
    <property type="entry name" value="HDOD"/>
    <property type="match status" value="1"/>
</dbReference>
<dbReference type="InterPro" id="IPR013976">
    <property type="entry name" value="HDOD"/>
</dbReference>
<protein>
    <recommendedName>
        <fullName evidence="1">HDOD domain-containing protein</fullName>
    </recommendedName>
</protein>
<evidence type="ECO:0000313" key="2">
    <source>
        <dbReference type="EMBL" id="CAA2107047.1"/>
    </source>
</evidence>
<dbReference type="EMBL" id="LR743507">
    <property type="protein sequence ID" value="CAA2107047.1"/>
    <property type="molecule type" value="Genomic_DNA"/>
</dbReference>